<dbReference type="Gene3D" id="1.10.10.2830">
    <property type="match status" value="1"/>
</dbReference>
<dbReference type="Proteomes" id="UP001151699">
    <property type="component" value="Chromosome A"/>
</dbReference>
<dbReference type="Pfam" id="PF17762">
    <property type="entry name" value="HTH_ParB"/>
    <property type="match status" value="1"/>
</dbReference>
<proteinExistence type="inferred from homology"/>
<evidence type="ECO:0000256" key="2">
    <source>
        <dbReference type="ARBA" id="ARBA00022829"/>
    </source>
</evidence>
<evidence type="ECO:0000313" key="6">
    <source>
        <dbReference type="Proteomes" id="UP001151699"/>
    </source>
</evidence>
<evidence type="ECO:0000256" key="1">
    <source>
        <dbReference type="ARBA" id="ARBA00006295"/>
    </source>
</evidence>
<comment type="caution">
    <text evidence="5">The sequence shown here is derived from an EMBL/GenBank/DDBJ whole genome shotgun (WGS) entry which is preliminary data.</text>
</comment>
<keyword evidence="2" id="KW-0159">Chromosome partition</keyword>
<dbReference type="Gene3D" id="3.90.1530.30">
    <property type="match status" value="1"/>
</dbReference>
<dbReference type="InterPro" id="IPR057240">
    <property type="entry name" value="ParB_dimer_C"/>
</dbReference>
<dbReference type="Pfam" id="PF23552">
    <property type="entry name" value="ParB_C"/>
    <property type="match status" value="1"/>
</dbReference>
<dbReference type="GO" id="GO:0045881">
    <property type="term" value="P:positive regulation of sporulation resulting in formation of a cellular spore"/>
    <property type="evidence" value="ECO:0007669"/>
    <property type="project" value="TreeGrafter"/>
</dbReference>
<dbReference type="InterPro" id="IPR041468">
    <property type="entry name" value="HTH_ParB/Spo0J"/>
</dbReference>
<gene>
    <name evidence="5" type="primary">parB</name>
    <name evidence="5" type="ORF">Bhyg_00240</name>
</gene>
<dbReference type="InterPro" id="IPR027417">
    <property type="entry name" value="P-loop_NTPase"/>
</dbReference>
<dbReference type="InterPro" id="IPR004437">
    <property type="entry name" value="ParB/RepB/Spo0J"/>
</dbReference>
<dbReference type="FunFam" id="3.90.1530.30:FF:000001">
    <property type="entry name" value="Chromosome partitioning protein ParB"/>
    <property type="match status" value="1"/>
</dbReference>
<dbReference type="GO" id="GO:0007059">
    <property type="term" value="P:chromosome segregation"/>
    <property type="evidence" value="ECO:0007669"/>
    <property type="project" value="UniProtKB-KW"/>
</dbReference>
<feature type="domain" description="ParB-like N-terminal" evidence="4">
    <location>
        <begin position="75"/>
        <end position="165"/>
    </location>
</feature>
<dbReference type="FunFam" id="1.10.10.2830:FF:000001">
    <property type="entry name" value="Chromosome partitioning protein ParB"/>
    <property type="match status" value="1"/>
</dbReference>
<evidence type="ECO:0000256" key="3">
    <source>
        <dbReference type="ARBA" id="ARBA00023125"/>
    </source>
</evidence>
<dbReference type="SUPFAM" id="SSF109709">
    <property type="entry name" value="KorB DNA-binding domain-like"/>
    <property type="match status" value="1"/>
</dbReference>
<sequence length="337" mass="38843">MYDKRNRLTEQVEEDVRKYLGKLVFRTVIPRNVKLSEAPSYGKPAIIYDHKCIGKGLSALLGEDVFTLEKDELVKIVNIDKIEAREEQPRKKFEYDKIKELADSIINNGLLQPIIVSPIDGDKYKIIAGERRWRACQIAKIHDIPVIIRELEEKEIIEISLIENIQREGLSVIEESEGFMRLIKEFGYTQEQLAEKLSKSRSHIANLLRLNQLPDSIKDKVNEGLLTMGHARCLVNHAQAELIATHIIENELNVRQTEEIVKNWSKNEYTKSPERDKRVGKNFLKEGNKDNDLQLLAKSLSEKFNIKITIEDYPIGGKLIFHYGNLEELDSILSKLN</sequence>
<dbReference type="AlphaFoldDB" id="A0A9Q0S4T1"/>
<evidence type="ECO:0000259" key="4">
    <source>
        <dbReference type="SMART" id="SM00470"/>
    </source>
</evidence>
<dbReference type="InterPro" id="IPR003115">
    <property type="entry name" value="ParB_N"/>
</dbReference>
<keyword evidence="3" id="KW-0238">DNA-binding</keyword>
<dbReference type="PANTHER" id="PTHR33375">
    <property type="entry name" value="CHROMOSOME-PARTITIONING PROTEIN PARB-RELATED"/>
    <property type="match status" value="1"/>
</dbReference>
<accession>A0A9Q0S4T1</accession>
<dbReference type="InterPro" id="IPR050336">
    <property type="entry name" value="Chromosome_partition/occlusion"/>
</dbReference>
<keyword evidence="6" id="KW-1185">Reference proteome</keyword>
<dbReference type="EMBL" id="WJQU01000001">
    <property type="protein sequence ID" value="KAJ6645039.1"/>
    <property type="molecule type" value="Genomic_DNA"/>
</dbReference>
<dbReference type="GO" id="GO:0005694">
    <property type="term" value="C:chromosome"/>
    <property type="evidence" value="ECO:0007669"/>
    <property type="project" value="TreeGrafter"/>
</dbReference>
<organism evidence="5 6">
    <name type="scientific">Pseudolycoriella hygida</name>
    <dbReference type="NCBI Taxonomy" id="35572"/>
    <lineage>
        <taxon>Eukaryota</taxon>
        <taxon>Metazoa</taxon>
        <taxon>Ecdysozoa</taxon>
        <taxon>Arthropoda</taxon>
        <taxon>Hexapoda</taxon>
        <taxon>Insecta</taxon>
        <taxon>Pterygota</taxon>
        <taxon>Neoptera</taxon>
        <taxon>Endopterygota</taxon>
        <taxon>Diptera</taxon>
        <taxon>Nematocera</taxon>
        <taxon>Sciaroidea</taxon>
        <taxon>Sciaridae</taxon>
        <taxon>Pseudolycoriella</taxon>
    </lineage>
</organism>
<name>A0A9Q0S4T1_9DIPT</name>
<dbReference type="SUPFAM" id="SSF110849">
    <property type="entry name" value="ParB/Sulfiredoxin"/>
    <property type="match status" value="1"/>
</dbReference>
<protein>
    <submittedName>
        <fullName evidence="5">Chromosome-partitioning protein ParB</fullName>
    </submittedName>
</protein>
<comment type="similarity">
    <text evidence="1">Belongs to the ParB family.</text>
</comment>
<dbReference type="SMART" id="SM00470">
    <property type="entry name" value="ParB"/>
    <property type="match status" value="1"/>
</dbReference>
<reference evidence="5" key="1">
    <citation type="submission" date="2022-07" db="EMBL/GenBank/DDBJ databases">
        <authorList>
            <person name="Trinca V."/>
            <person name="Uliana J.V.C."/>
            <person name="Torres T.T."/>
            <person name="Ward R.J."/>
            <person name="Monesi N."/>
        </authorList>
    </citation>
    <scope>NUCLEOTIDE SEQUENCE</scope>
    <source>
        <strain evidence="5">HSMRA1968</strain>
        <tissue evidence="5">Whole embryos</tissue>
    </source>
</reference>
<evidence type="ECO:0000313" key="5">
    <source>
        <dbReference type="EMBL" id="KAJ6645039.1"/>
    </source>
</evidence>
<dbReference type="GO" id="GO:0003677">
    <property type="term" value="F:DNA binding"/>
    <property type="evidence" value="ECO:0007669"/>
    <property type="project" value="UniProtKB-KW"/>
</dbReference>
<dbReference type="InterPro" id="IPR036086">
    <property type="entry name" value="ParB/Sulfiredoxin_sf"/>
</dbReference>
<dbReference type="Gene3D" id="3.40.50.300">
    <property type="entry name" value="P-loop containing nucleotide triphosphate hydrolases"/>
    <property type="match status" value="1"/>
</dbReference>
<dbReference type="Pfam" id="PF02195">
    <property type="entry name" value="ParB_N"/>
    <property type="match status" value="1"/>
</dbReference>
<dbReference type="NCBIfam" id="TIGR00180">
    <property type="entry name" value="parB_part"/>
    <property type="match status" value="1"/>
</dbReference>
<dbReference type="PANTHER" id="PTHR33375:SF1">
    <property type="entry name" value="CHROMOSOME-PARTITIONING PROTEIN PARB-RELATED"/>
    <property type="match status" value="1"/>
</dbReference>
<dbReference type="OrthoDB" id="18419at2759"/>